<dbReference type="Proteomes" id="UP000030669">
    <property type="component" value="Unassembled WGS sequence"/>
</dbReference>
<organism evidence="3 4">
    <name type="scientific">Gloeophyllum trabeum (strain ATCC 11539 / FP-39264 / Madison 617)</name>
    <name type="common">Brown rot fungus</name>
    <dbReference type="NCBI Taxonomy" id="670483"/>
    <lineage>
        <taxon>Eukaryota</taxon>
        <taxon>Fungi</taxon>
        <taxon>Dikarya</taxon>
        <taxon>Basidiomycota</taxon>
        <taxon>Agaricomycotina</taxon>
        <taxon>Agaricomycetes</taxon>
        <taxon>Gloeophyllales</taxon>
        <taxon>Gloeophyllaceae</taxon>
        <taxon>Gloeophyllum</taxon>
    </lineage>
</organism>
<evidence type="ECO:0000256" key="1">
    <source>
        <dbReference type="SAM" id="MobiDB-lite"/>
    </source>
</evidence>
<gene>
    <name evidence="3" type="ORF">GLOTRDRAFT_56862</name>
</gene>
<dbReference type="Pfam" id="PF16278">
    <property type="entry name" value="zf-C2HE"/>
    <property type="match status" value="1"/>
</dbReference>
<sequence>MPNLTILRTYALKSSPTELPSSVLFQHTERSLTIFDAYPKAMFHFLVLPRVTPPFTVAELSNLKALFKSGRERAKSLIEMLGQDARQIQKMVEEEMVKRYGSKWDVWLGFHAVPSMEHLHLHVISSDLVSQALKNKKHYNSFHPKLGFFLHLNDVLSWFESDQSYYDMKTQLKKEEYEPLLKQDLVCWECDRPMKNIPTLKGHLKEKWEERMKKEKSRFDKKRKRAIDPEEAAGIEQPSSEPSNKRADTGDTL</sequence>
<dbReference type="RefSeq" id="XP_007863031.1">
    <property type="nucleotide sequence ID" value="XM_007864840.1"/>
</dbReference>
<feature type="compositionally biased region" description="Basic residues" evidence="1">
    <location>
        <begin position="214"/>
        <end position="225"/>
    </location>
</feature>
<dbReference type="PANTHER" id="PTHR12486">
    <property type="entry name" value="APRATAXIN-RELATED"/>
    <property type="match status" value="1"/>
</dbReference>
<dbReference type="OrthoDB" id="3512845at2759"/>
<dbReference type="eggNOG" id="KOG0562">
    <property type="taxonomic scope" value="Eukaryota"/>
</dbReference>
<dbReference type="Pfam" id="PF11969">
    <property type="entry name" value="DcpS_C"/>
    <property type="match status" value="1"/>
</dbReference>
<reference evidence="3 4" key="1">
    <citation type="journal article" date="2012" name="Science">
        <title>The Paleozoic origin of enzymatic lignin decomposition reconstructed from 31 fungal genomes.</title>
        <authorList>
            <person name="Floudas D."/>
            <person name="Binder M."/>
            <person name="Riley R."/>
            <person name="Barry K."/>
            <person name="Blanchette R.A."/>
            <person name="Henrissat B."/>
            <person name="Martinez A.T."/>
            <person name="Otillar R."/>
            <person name="Spatafora J.W."/>
            <person name="Yadav J.S."/>
            <person name="Aerts A."/>
            <person name="Benoit I."/>
            <person name="Boyd A."/>
            <person name="Carlson A."/>
            <person name="Copeland A."/>
            <person name="Coutinho P.M."/>
            <person name="de Vries R.P."/>
            <person name="Ferreira P."/>
            <person name="Findley K."/>
            <person name="Foster B."/>
            <person name="Gaskell J."/>
            <person name="Glotzer D."/>
            <person name="Gorecki P."/>
            <person name="Heitman J."/>
            <person name="Hesse C."/>
            <person name="Hori C."/>
            <person name="Igarashi K."/>
            <person name="Jurgens J.A."/>
            <person name="Kallen N."/>
            <person name="Kersten P."/>
            <person name="Kohler A."/>
            <person name="Kuees U."/>
            <person name="Kumar T.K.A."/>
            <person name="Kuo A."/>
            <person name="LaButti K."/>
            <person name="Larrondo L.F."/>
            <person name="Lindquist E."/>
            <person name="Ling A."/>
            <person name="Lombard V."/>
            <person name="Lucas S."/>
            <person name="Lundell T."/>
            <person name="Martin R."/>
            <person name="McLaughlin D.J."/>
            <person name="Morgenstern I."/>
            <person name="Morin E."/>
            <person name="Murat C."/>
            <person name="Nagy L.G."/>
            <person name="Nolan M."/>
            <person name="Ohm R.A."/>
            <person name="Patyshakuliyeva A."/>
            <person name="Rokas A."/>
            <person name="Ruiz-Duenas F.J."/>
            <person name="Sabat G."/>
            <person name="Salamov A."/>
            <person name="Samejima M."/>
            <person name="Schmutz J."/>
            <person name="Slot J.C."/>
            <person name="St John F."/>
            <person name="Stenlid J."/>
            <person name="Sun H."/>
            <person name="Sun S."/>
            <person name="Syed K."/>
            <person name="Tsang A."/>
            <person name="Wiebenga A."/>
            <person name="Young D."/>
            <person name="Pisabarro A."/>
            <person name="Eastwood D.C."/>
            <person name="Martin F."/>
            <person name="Cullen D."/>
            <person name="Grigoriev I.V."/>
            <person name="Hibbett D.S."/>
        </authorList>
    </citation>
    <scope>NUCLEOTIDE SEQUENCE [LARGE SCALE GENOMIC DNA]</scope>
    <source>
        <strain evidence="3 4">ATCC 11539</strain>
    </source>
</reference>
<dbReference type="InterPro" id="IPR032566">
    <property type="entry name" value="Znf-C2HE"/>
</dbReference>
<dbReference type="InterPro" id="IPR036265">
    <property type="entry name" value="HIT-like_sf"/>
</dbReference>
<feature type="domain" description="Aprataxin C2HE/C2H2/C2HC zinc finger" evidence="2">
    <location>
        <begin position="146"/>
        <end position="210"/>
    </location>
</feature>
<dbReference type="SUPFAM" id="SSF54197">
    <property type="entry name" value="HIT-like"/>
    <property type="match status" value="1"/>
</dbReference>
<dbReference type="STRING" id="670483.S7QEE2"/>
<feature type="compositionally biased region" description="Basic and acidic residues" evidence="1">
    <location>
        <begin position="243"/>
        <end position="253"/>
    </location>
</feature>
<evidence type="ECO:0000313" key="3">
    <source>
        <dbReference type="EMBL" id="EPQ58176.1"/>
    </source>
</evidence>
<dbReference type="KEGG" id="gtr:GLOTRDRAFT_56862"/>
<dbReference type="OMA" id="KSHIQSC"/>
<feature type="region of interest" description="Disordered" evidence="1">
    <location>
        <begin position="210"/>
        <end position="253"/>
    </location>
</feature>
<name>S7QEE2_GLOTA</name>
<evidence type="ECO:0000313" key="4">
    <source>
        <dbReference type="Proteomes" id="UP000030669"/>
    </source>
</evidence>
<dbReference type="GO" id="GO:1990165">
    <property type="term" value="F:single-strand break-containing DNA binding"/>
    <property type="evidence" value="ECO:0007669"/>
    <property type="project" value="TreeGrafter"/>
</dbReference>
<protein>
    <submittedName>
        <fullName evidence="3">HIT-like protein</fullName>
    </submittedName>
</protein>
<dbReference type="HOGENOM" id="CLU_066882_1_1_1"/>
<dbReference type="GeneID" id="19307143"/>
<dbReference type="AlphaFoldDB" id="S7QEE2"/>
<dbReference type="GO" id="GO:0005634">
    <property type="term" value="C:nucleus"/>
    <property type="evidence" value="ECO:0007669"/>
    <property type="project" value="TreeGrafter"/>
</dbReference>
<proteinExistence type="predicted"/>
<dbReference type="GO" id="GO:0003725">
    <property type="term" value="F:double-stranded RNA binding"/>
    <property type="evidence" value="ECO:0007669"/>
    <property type="project" value="TreeGrafter"/>
</dbReference>
<dbReference type="EMBL" id="KB469298">
    <property type="protein sequence ID" value="EPQ58176.1"/>
    <property type="molecule type" value="Genomic_DNA"/>
</dbReference>
<dbReference type="Gene3D" id="3.30.428.10">
    <property type="entry name" value="HIT-like"/>
    <property type="match status" value="1"/>
</dbReference>
<evidence type="ECO:0000259" key="2">
    <source>
        <dbReference type="Pfam" id="PF16278"/>
    </source>
</evidence>
<keyword evidence="4" id="KW-1185">Reference proteome</keyword>
<dbReference type="GO" id="GO:0030983">
    <property type="term" value="F:mismatched DNA binding"/>
    <property type="evidence" value="ECO:0007669"/>
    <property type="project" value="TreeGrafter"/>
</dbReference>
<dbReference type="GO" id="GO:0033699">
    <property type="term" value="F:DNA 5'-adenosine monophosphate hydrolase activity"/>
    <property type="evidence" value="ECO:0007669"/>
    <property type="project" value="TreeGrafter"/>
</dbReference>
<dbReference type="GO" id="GO:0003697">
    <property type="term" value="F:single-stranded DNA binding"/>
    <property type="evidence" value="ECO:0007669"/>
    <property type="project" value="TreeGrafter"/>
</dbReference>
<dbReference type="GO" id="GO:0000012">
    <property type="term" value="P:single strand break repair"/>
    <property type="evidence" value="ECO:0007669"/>
    <property type="project" value="TreeGrafter"/>
</dbReference>
<accession>S7QEE2</accession>
<dbReference type="PANTHER" id="PTHR12486:SF4">
    <property type="entry name" value="APRATAXIN"/>
    <property type="match status" value="1"/>
</dbReference>